<gene>
    <name evidence="2" type="ORF">CVT26_002423</name>
</gene>
<keyword evidence="3" id="KW-1185">Reference proteome</keyword>
<dbReference type="InParanoid" id="A0A409WE85"/>
<dbReference type="AlphaFoldDB" id="A0A409WE85"/>
<organism evidence="2 3">
    <name type="scientific">Gymnopilus dilepis</name>
    <dbReference type="NCBI Taxonomy" id="231916"/>
    <lineage>
        <taxon>Eukaryota</taxon>
        <taxon>Fungi</taxon>
        <taxon>Dikarya</taxon>
        <taxon>Basidiomycota</taxon>
        <taxon>Agaricomycotina</taxon>
        <taxon>Agaricomycetes</taxon>
        <taxon>Agaricomycetidae</taxon>
        <taxon>Agaricales</taxon>
        <taxon>Agaricineae</taxon>
        <taxon>Hymenogastraceae</taxon>
        <taxon>Gymnopilus</taxon>
    </lineage>
</organism>
<dbReference type="Proteomes" id="UP000284706">
    <property type="component" value="Unassembled WGS sequence"/>
</dbReference>
<evidence type="ECO:0000313" key="2">
    <source>
        <dbReference type="EMBL" id="PPQ76824.1"/>
    </source>
</evidence>
<feature type="region of interest" description="Disordered" evidence="1">
    <location>
        <begin position="1"/>
        <end position="38"/>
    </location>
</feature>
<feature type="compositionally biased region" description="Basic and acidic residues" evidence="1">
    <location>
        <begin position="1"/>
        <end position="31"/>
    </location>
</feature>
<reference evidence="2 3" key="1">
    <citation type="journal article" date="2018" name="Evol. Lett.">
        <title>Horizontal gene cluster transfer increased hallucinogenic mushroom diversity.</title>
        <authorList>
            <person name="Reynolds H.T."/>
            <person name="Vijayakumar V."/>
            <person name="Gluck-Thaler E."/>
            <person name="Korotkin H.B."/>
            <person name="Matheny P.B."/>
            <person name="Slot J.C."/>
        </authorList>
    </citation>
    <scope>NUCLEOTIDE SEQUENCE [LARGE SCALE GENOMIC DNA]</scope>
    <source>
        <strain evidence="2 3">SRW20</strain>
    </source>
</reference>
<sequence>MLAREAHESPKKELVRSENIKLGGEYEEHPRSKSRRSRHFTSGWRVIKTYAHCHLKMGAASASVTLPHQAKRVGVECPSYPHSSARAIFLPSREQSEMALCKLAPR</sequence>
<name>A0A409WE85_9AGAR</name>
<evidence type="ECO:0000313" key="3">
    <source>
        <dbReference type="Proteomes" id="UP000284706"/>
    </source>
</evidence>
<dbReference type="EMBL" id="NHYE01005116">
    <property type="protein sequence ID" value="PPQ76824.1"/>
    <property type="molecule type" value="Genomic_DNA"/>
</dbReference>
<accession>A0A409WE85</accession>
<protein>
    <submittedName>
        <fullName evidence="2">Uncharacterized protein</fullName>
    </submittedName>
</protein>
<proteinExistence type="predicted"/>
<comment type="caution">
    <text evidence="2">The sequence shown here is derived from an EMBL/GenBank/DDBJ whole genome shotgun (WGS) entry which is preliminary data.</text>
</comment>
<evidence type="ECO:0000256" key="1">
    <source>
        <dbReference type="SAM" id="MobiDB-lite"/>
    </source>
</evidence>